<evidence type="ECO:0000313" key="2">
    <source>
        <dbReference type="Proteomes" id="UP001289374"/>
    </source>
</evidence>
<comment type="caution">
    <text evidence="1">The sequence shown here is derived from an EMBL/GenBank/DDBJ whole genome shotgun (WGS) entry which is preliminary data.</text>
</comment>
<accession>A0AAE2C3L4</accession>
<dbReference type="AlphaFoldDB" id="A0AAE2C3L4"/>
<protein>
    <submittedName>
        <fullName evidence="1">Uncharacterized protein</fullName>
    </submittedName>
</protein>
<organism evidence="1 2">
    <name type="scientific">Sesamum angolense</name>
    <dbReference type="NCBI Taxonomy" id="2727404"/>
    <lineage>
        <taxon>Eukaryota</taxon>
        <taxon>Viridiplantae</taxon>
        <taxon>Streptophyta</taxon>
        <taxon>Embryophyta</taxon>
        <taxon>Tracheophyta</taxon>
        <taxon>Spermatophyta</taxon>
        <taxon>Magnoliopsida</taxon>
        <taxon>eudicotyledons</taxon>
        <taxon>Gunneridae</taxon>
        <taxon>Pentapetalae</taxon>
        <taxon>asterids</taxon>
        <taxon>lamiids</taxon>
        <taxon>Lamiales</taxon>
        <taxon>Pedaliaceae</taxon>
        <taxon>Sesamum</taxon>
    </lineage>
</organism>
<evidence type="ECO:0000313" key="1">
    <source>
        <dbReference type="EMBL" id="KAK4407824.1"/>
    </source>
</evidence>
<keyword evidence="2" id="KW-1185">Reference proteome</keyword>
<dbReference type="EMBL" id="JACGWL010000002">
    <property type="protein sequence ID" value="KAK4407824.1"/>
    <property type="molecule type" value="Genomic_DNA"/>
</dbReference>
<name>A0AAE2C3L4_9LAMI</name>
<proteinExistence type="predicted"/>
<gene>
    <name evidence="1" type="ORF">Sango_0363400</name>
</gene>
<reference evidence="1" key="2">
    <citation type="journal article" date="2024" name="Plant">
        <title>Genomic evolution and insights into agronomic trait innovations of Sesamum species.</title>
        <authorList>
            <person name="Miao H."/>
            <person name="Wang L."/>
            <person name="Qu L."/>
            <person name="Liu H."/>
            <person name="Sun Y."/>
            <person name="Le M."/>
            <person name="Wang Q."/>
            <person name="Wei S."/>
            <person name="Zheng Y."/>
            <person name="Lin W."/>
            <person name="Duan Y."/>
            <person name="Cao H."/>
            <person name="Xiong S."/>
            <person name="Wang X."/>
            <person name="Wei L."/>
            <person name="Li C."/>
            <person name="Ma Q."/>
            <person name="Ju M."/>
            <person name="Zhao R."/>
            <person name="Li G."/>
            <person name="Mu C."/>
            <person name="Tian Q."/>
            <person name="Mei H."/>
            <person name="Zhang T."/>
            <person name="Gao T."/>
            <person name="Zhang H."/>
        </authorList>
    </citation>
    <scope>NUCLEOTIDE SEQUENCE</scope>
    <source>
        <strain evidence="1">K16</strain>
    </source>
</reference>
<reference evidence="1" key="1">
    <citation type="submission" date="2020-06" db="EMBL/GenBank/DDBJ databases">
        <authorList>
            <person name="Li T."/>
            <person name="Hu X."/>
            <person name="Zhang T."/>
            <person name="Song X."/>
            <person name="Zhang H."/>
            <person name="Dai N."/>
            <person name="Sheng W."/>
            <person name="Hou X."/>
            <person name="Wei L."/>
        </authorList>
    </citation>
    <scope>NUCLEOTIDE SEQUENCE</scope>
    <source>
        <strain evidence="1">K16</strain>
        <tissue evidence="1">Leaf</tissue>
    </source>
</reference>
<sequence>MVSLVKLVVSGGVTDRMTVEKRETKLLVVVGEKKERGVEGRRRNSFYKMRERKREVGKIEMEVVVGRRRKGGGGGWDEEEKWVSFLKFFSFVDPSPEQKSKLVGPVLFFHTSLNIVFGKYRVEDDFPSDSQCDEILLEESSERYGFVGLTGQLDNDPNTYGEAMSDIDLDKRLEVMKSEMDLMGSNQVWTLVDPPKGVKPLGYKWVYKQKEIYMDQPKGFTSVEKCRSDASFQSDNDDAKCQSSYVFKLNGGVVAWKSSKQAITTDSTIESNLNVHTNIHVVSTFMDCSLTATYGDGLRVKLRVNLKGHAQHHREGGEIDLESIS</sequence>
<dbReference type="Proteomes" id="UP001289374">
    <property type="component" value="Unassembled WGS sequence"/>
</dbReference>